<dbReference type="AlphaFoldDB" id="A0A221VX61"/>
<dbReference type="KEGG" id="ahg:AHOG_02120"/>
<reference evidence="1 2" key="1">
    <citation type="submission" date="2017-07" db="EMBL/GenBank/DDBJ databases">
        <title>Complete genome sequence of Actinoalloteichus hoggarensis DSM 45943, type strain of Actinoalloteichus hoggarensis.</title>
        <authorList>
            <person name="Ruckert C."/>
            <person name="Nouioui I."/>
            <person name="Willmese J."/>
            <person name="van Wezel G."/>
            <person name="Klenk H.-P."/>
            <person name="Kalinowski J."/>
            <person name="Zotchev S.B."/>
        </authorList>
    </citation>
    <scope>NUCLEOTIDE SEQUENCE [LARGE SCALE GENOMIC DNA]</scope>
    <source>
        <strain evidence="1 2">DSM 45943</strain>
    </source>
</reference>
<evidence type="ECO:0000313" key="2">
    <source>
        <dbReference type="Proteomes" id="UP000204221"/>
    </source>
</evidence>
<evidence type="ECO:0000313" key="1">
    <source>
        <dbReference type="EMBL" id="ASO18088.1"/>
    </source>
</evidence>
<dbReference type="RefSeq" id="WP_093939860.1">
    <property type="nucleotide sequence ID" value="NZ_CP022521.1"/>
</dbReference>
<organism evidence="1 2">
    <name type="scientific">Actinoalloteichus hoggarensis</name>
    <dbReference type="NCBI Taxonomy" id="1470176"/>
    <lineage>
        <taxon>Bacteria</taxon>
        <taxon>Bacillati</taxon>
        <taxon>Actinomycetota</taxon>
        <taxon>Actinomycetes</taxon>
        <taxon>Pseudonocardiales</taxon>
        <taxon>Pseudonocardiaceae</taxon>
        <taxon>Actinoalloteichus</taxon>
    </lineage>
</organism>
<keyword evidence="2" id="KW-1185">Reference proteome</keyword>
<accession>A0A221VX61</accession>
<dbReference type="Pfam" id="PF10698">
    <property type="entry name" value="DUF2505"/>
    <property type="match status" value="1"/>
</dbReference>
<dbReference type="EMBL" id="CP022521">
    <property type="protein sequence ID" value="ASO18088.1"/>
    <property type="molecule type" value="Genomic_DNA"/>
</dbReference>
<dbReference type="InterPro" id="IPR019639">
    <property type="entry name" value="DUF2505"/>
</dbReference>
<sequence length="170" mass="18509">MARPIQFSVRTDDLKPAKLYRLLVDEEYLTGRLRRLGGPNAALVSRQADDTGATVRLRHGISADDLPKAVRSLAPNGIVIDRTETWTRVDDQRYEGVVIAEVEGARVRIDGRMLVEENGIGAQMLGTGTVTARIPLMGGMVEGLVAEEVGKLLNAESRFTLDVIAGRPTD</sequence>
<dbReference type="Proteomes" id="UP000204221">
    <property type="component" value="Chromosome"/>
</dbReference>
<proteinExistence type="predicted"/>
<name>A0A221VX61_9PSEU</name>
<dbReference type="OrthoDB" id="5178774at2"/>
<gene>
    <name evidence="1" type="ORF">AHOG_02120</name>
</gene>
<protein>
    <submittedName>
        <fullName evidence="1">Uncharacterized protein</fullName>
    </submittedName>
</protein>